<feature type="region of interest" description="Disordered" evidence="1">
    <location>
        <begin position="19"/>
        <end position="41"/>
    </location>
</feature>
<sequence length="66" mass="7295">MFLCNGDHVVGALESLTLVEQPSPGDQQRQNGTTSSECSNAKLVDRNNGDMCKLFYSPKKVRHVKD</sequence>
<dbReference type="AlphaFoldDB" id="A0AAN9XB13"/>
<evidence type="ECO:0000313" key="2">
    <source>
        <dbReference type="EMBL" id="KAK7387240.1"/>
    </source>
</evidence>
<name>A0AAN9XB13_PSOTE</name>
<comment type="caution">
    <text evidence="2">The sequence shown here is derived from an EMBL/GenBank/DDBJ whole genome shotgun (WGS) entry which is preliminary data.</text>
</comment>
<evidence type="ECO:0000256" key="1">
    <source>
        <dbReference type="SAM" id="MobiDB-lite"/>
    </source>
</evidence>
<accession>A0AAN9XB13</accession>
<gene>
    <name evidence="2" type="ORF">VNO78_27878</name>
</gene>
<reference evidence="2 3" key="1">
    <citation type="submission" date="2024-01" db="EMBL/GenBank/DDBJ databases">
        <title>The genomes of 5 underutilized Papilionoideae crops provide insights into root nodulation and disease resistanc.</title>
        <authorList>
            <person name="Jiang F."/>
        </authorList>
    </citation>
    <scope>NUCLEOTIDE SEQUENCE [LARGE SCALE GENOMIC DNA]</scope>
    <source>
        <strain evidence="2">DUOXIRENSHENG_FW03</strain>
        <tissue evidence="2">Leaves</tissue>
    </source>
</reference>
<keyword evidence="3" id="KW-1185">Reference proteome</keyword>
<organism evidence="2 3">
    <name type="scientific">Psophocarpus tetragonolobus</name>
    <name type="common">Winged bean</name>
    <name type="synonym">Dolichos tetragonolobus</name>
    <dbReference type="NCBI Taxonomy" id="3891"/>
    <lineage>
        <taxon>Eukaryota</taxon>
        <taxon>Viridiplantae</taxon>
        <taxon>Streptophyta</taxon>
        <taxon>Embryophyta</taxon>
        <taxon>Tracheophyta</taxon>
        <taxon>Spermatophyta</taxon>
        <taxon>Magnoliopsida</taxon>
        <taxon>eudicotyledons</taxon>
        <taxon>Gunneridae</taxon>
        <taxon>Pentapetalae</taxon>
        <taxon>rosids</taxon>
        <taxon>fabids</taxon>
        <taxon>Fabales</taxon>
        <taxon>Fabaceae</taxon>
        <taxon>Papilionoideae</taxon>
        <taxon>50 kb inversion clade</taxon>
        <taxon>NPAAA clade</taxon>
        <taxon>indigoferoid/millettioid clade</taxon>
        <taxon>Phaseoleae</taxon>
        <taxon>Psophocarpus</taxon>
    </lineage>
</organism>
<dbReference type="Proteomes" id="UP001386955">
    <property type="component" value="Unassembled WGS sequence"/>
</dbReference>
<proteinExistence type="predicted"/>
<evidence type="ECO:0000313" key="3">
    <source>
        <dbReference type="Proteomes" id="UP001386955"/>
    </source>
</evidence>
<protein>
    <submittedName>
        <fullName evidence="2">Uncharacterized protein</fullName>
    </submittedName>
</protein>
<feature type="compositionally biased region" description="Polar residues" evidence="1">
    <location>
        <begin position="19"/>
        <end position="39"/>
    </location>
</feature>
<dbReference type="EMBL" id="JAYMYS010000007">
    <property type="protein sequence ID" value="KAK7387240.1"/>
    <property type="molecule type" value="Genomic_DNA"/>
</dbReference>